<dbReference type="GO" id="GO:0003700">
    <property type="term" value="F:DNA-binding transcription factor activity"/>
    <property type="evidence" value="ECO:0007669"/>
    <property type="project" value="InterPro"/>
</dbReference>
<dbReference type="PANTHER" id="PTHR30427:SF1">
    <property type="entry name" value="TRANSCRIPTIONAL ACTIVATOR PROTEIN LYSR"/>
    <property type="match status" value="1"/>
</dbReference>
<evidence type="ECO:0000256" key="5">
    <source>
        <dbReference type="SAM" id="MobiDB-lite"/>
    </source>
</evidence>
<dbReference type="OrthoDB" id="8479870at2"/>
<evidence type="ECO:0000256" key="1">
    <source>
        <dbReference type="ARBA" id="ARBA00009437"/>
    </source>
</evidence>
<evidence type="ECO:0000259" key="6">
    <source>
        <dbReference type="PROSITE" id="PS50931"/>
    </source>
</evidence>
<dbReference type="PANTHER" id="PTHR30427">
    <property type="entry name" value="TRANSCRIPTIONAL ACTIVATOR PROTEIN LYSR"/>
    <property type="match status" value="1"/>
</dbReference>
<dbReference type="InterPro" id="IPR000847">
    <property type="entry name" value="LysR_HTH_N"/>
</dbReference>
<geneLocation type="plasmid" evidence="7 8">
    <name>unnamed1</name>
</geneLocation>
<keyword evidence="4" id="KW-0804">Transcription</keyword>
<dbReference type="Gene3D" id="1.10.10.10">
    <property type="entry name" value="Winged helix-like DNA-binding domain superfamily/Winged helix DNA-binding domain"/>
    <property type="match status" value="1"/>
</dbReference>
<feature type="region of interest" description="Disordered" evidence="5">
    <location>
        <begin position="1"/>
        <end position="28"/>
    </location>
</feature>
<dbReference type="InterPro" id="IPR036388">
    <property type="entry name" value="WH-like_DNA-bd_sf"/>
</dbReference>
<keyword evidence="2" id="KW-0805">Transcription regulation</keyword>
<gene>
    <name evidence="7" type="ORF">DEW08_21875</name>
</gene>
<comment type="similarity">
    <text evidence="1">Belongs to the LysR transcriptional regulatory family.</text>
</comment>
<dbReference type="EMBL" id="CP029356">
    <property type="protein sequence ID" value="AWK88738.1"/>
    <property type="molecule type" value="Genomic_DNA"/>
</dbReference>
<name>A0A2S2CWA2_9PROT</name>
<keyword evidence="7" id="KW-0614">Plasmid</keyword>
<dbReference type="SUPFAM" id="SSF53850">
    <property type="entry name" value="Periplasmic binding protein-like II"/>
    <property type="match status" value="1"/>
</dbReference>
<dbReference type="Proteomes" id="UP000245629">
    <property type="component" value="Plasmid unnamed1"/>
</dbReference>
<evidence type="ECO:0000313" key="8">
    <source>
        <dbReference type="Proteomes" id="UP000245629"/>
    </source>
</evidence>
<dbReference type="KEGG" id="azz:DEW08_21875"/>
<proteinExistence type="inferred from homology"/>
<accession>A0A2S2CWA2</accession>
<sequence>MAPAPQRERPPARRRAGGDAVRGIPGRPPAGGGGVIRLRHIEAFYAIRKAGSVNAAAKILNISQPALSRTIQHAESLIGFALFTRAGKRLVPTVEAEIIFVEAEKIYRGVEELRRLVKNLKGGAVTNLRVGLLPSLGVGLAPQAITAFRAVNPLVTFEIRTLNHDDMLAKLRSLEIDVGVAFDIRKQPGIASTSIGEADLVYVDRPGALAGTGPVPLTGIDADRLIGLDLDSPVGTLLVEAFGNSGLDYSPAIQVYTYAVAAAFATEGAGCAILDEFTARSWGHRLDIRPLDPRLTFSVVALTPELAPPTQTVRNFVDTLRRTLQARPALV</sequence>
<protein>
    <submittedName>
        <fullName evidence="7">LysR family transcriptional regulator</fullName>
    </submittedName>
</protein>
<reference evidence="8" key="1">
    <citation type="submission" date="2018-05" db="EMBL/GenBank/DDBJ databases">
        <title>Azospirillum thermophila sp. nov., a novel isolated from hot spring.</title>
        <authorList>
            <person name="Zhao Z."/>
        </authorList>
    </citation>
    <scope>NUCLEOTIDE SEQUENCE [LARGE SCALE GENOMIC DNA]</scope>
    <source>
        <strain evidence="8">CFH 70021</strain>
        <plasmid evidence="8">unnamed1</plasmid>
    </source>
</reference>
<keyword evidence="8" id="KW-1185">Reference proteome</keyword>
<dbReference type="InterPro" id="IPR005119">
    <property type="entry name" value="LysR_subst-bd"/>
</dbReference>
<feature type="compositionally biased region" description="Basic and acidic residues" evidence="5">
    <location>
        <begin position="1"/>
        <end position="11"/>
    </location>
</feature>
<organism evidence="7 8">
    <name type="scientific">Azospirillum thermophilum</name>
    <dbReference type="NCBI Taxonomy" id="2202148"/>
    <lineage>
        <taxon>Bacteria</taxon>
        <taxon>Pseudomonadati</taxon>
        <taxon>Pseudomonadota</taxon>
        <taxon>Alphaproteobacteria</taxon>
        <taxon>Rhodospirillales</taxon>
        <taxon>Azospirillaceae</taxon>
        <taxon>Azospirillum</taxon>
    </lineage>
</organism>
<keyword evidence="3" id="KW-0238">DNA-binding</keyword>
<dbReference type="PROSITE" id="PS50931">
    <property type="entry name" value="HTH_LYSR"/>
    <property type="match status" value="1"/>
</dbReference>
<evidence type="ECO:0000256" key="2">
    <source>
        <dbReference type="ARBA" id="ARBA00023015"/>
    </source>
</evidence>
<dbReference type="Pfam" id="PF00126">
    <property type="entry name" value="HTH_1"/>
    <property type="match status" value="1"/>
</dbReference>
<dbReference type="Pfam" id="PF03466">
    <property type="entry name" value="LysR_substrate"/>
    <property type="match status" value="1"/>
</dbReference>
<evidence type="ECO:0000313" key="7">
    <source>
        <dbReference type="EMBL" id="AWK88738.1"/>
    </source>
</evidence>
<dbReference type="AlphaFoldDB" id="A0A2S2CWA2"/>
<dbReference type="PRINTS" id="PR00039">
    <property type="entry name" value="HTHLYSR"/>
</dbReference>
<dbReference type="InterPro" id="IPR036390">
    <property type="entry name" value="WH_DNA-bd_sf"/>
</dbReference>
<feature type="domain" description="HTH lysR-type" evidence="6">
    <location>
        <begin position="36"/>
        <end position="93"/>
    </location>
</feature>
<dbReference type="SUPFAM" id="SSF46785">
    <property type="entry name" value="Winged helix' DNA-binding domain"/>
    <property type="match status" value="1"/>
</dbReference>
<dbReference type="GO" id="GO:0043565">
    <property type="term" value="F:sequence-specific DNA binding"/>
    <property type="evidence" value="ECO:0007669"/>
    <property type="project" value="TreeGrafter"/>
</dbReference>
<dbReference type="GO" id="GO:0010628">
    <property type="term" value="P:positive regulation of gene expression"/>
    <property type="evidence" value="ECO:0007669"/>
    <property type="project" value="TreeGrafter"/>
</dbReference>
<evidence type="ECO:0000256" key="4">
    <source>
        <dbReference type="ARBA" id="ARBA00023163"/>
    </source>
</evidence>
<evidence type="ECO:0000256" key="3">
    <source>
        <dbReference type="ARBA" id="ARBA00023125"/>
    </source>
</evidence>
<dbReference type="Gene3D" id="3.40.190.290">
    <property type="match status" value="1"/>
</dbReference>